<dbReference type="Proteomes" id="UP001055879">
    <property type="component" value="Linkage Group LG11"/>
</dbReference>
<organism evidence="1 2">
    <name type="scientific">Arctium lappa</name>
    <name type="common">Greater burdock</name>
    <name type="synonym">Lappa major</name>
    <dbReference type="NCBI Taxonomy" id="4217"/>
    <lineage>
        <taxon>Eukaryota</taxon>
        <taxon>Viridiplantae</taxon>
        <taxon>Streptophyta</taxon>
        <taxon>Embryophyta</taxon>
        <taxon>Tracheophyta</taxon>
        <taxon>Spermatophyta</taxon>
        <taxon>Magnoliopsida</taxon>
        <taxon>eudicotyledons</taxon>
        <taxon>Gunneridae</taxon>
        <taxon>Pentapetalae</taxon>
        <taxon>asterids</taxon>
        <taxon>campanulids</taxon>
        <taxon>Asterales</taxon>
        <taxon>Asteraceae</taxon>
        <taxon>Carduoideae</taxon>
        <taxon>Cardueae</taxon>
        <taxon>Arctiinae</taxon>
        <taxon>Arctium</taxon>
    </lineage>
</organism>
<comment type="caution">
    <text evidence="1">The sequence shown here is derived from an EMBL/GenBank/DDBJ whole genome shotgun (WGS) entry which is preliminary data.</text>
</comment>
<accession>A0ACB8Z690</accession>
<gene>
    <name evidence="1" type="ORF">L6452_32963</name>
</gene>
<sequence length="642" mass="74110">METQPSHLFFFSSSAIFISFFFRLLIPESISIDLLGKGIRDSAYSNCVLDLMACHKRYIYGILWVIVLLLNNIESFSWFFSSGKVNSVEKPSELPDASHDIVADFSMESFNSKKGMTLVEKARRKVALTNSCWQNAYQNLFAGCSEILAEEDQRSRLAWHLSDCFQKETGRSPFPYCDVKTTMKNCLTRLDQDAHRIYLEFYLETNSICHQLQTDAFKRQTERLVNELKRSAESAEDKLENIEEQAERLLHSSDHIHNSLDSIDVQTQQVAQTSKNVEERVSVVLEHSQTVYEQSLRIADSQLELRDGQIKMNERLDEGMSMLNESANKLGEEMNNLRNEAVEIEKEIGKVGDAMFMKMDTLQIKADDIENIAETSLDKQKQLLDSQTAALEALHTMTSFQSEALEESRGTLQRLIELGHNQQQELIQRQEQLKQAHDHLVENSKTILAAQELFESKQASMFLAIDKLFTLHNAILLESRVIKAFLVYSILIFTLYMFTSTKQTYNVRPRLYIGLCVTFLIEFIVLRYGNDIEQQTWIISIVRSIFMLLASCQLLYAIYTYRDYETLNHQMLQSLIEKVNGMQGNKQFLCDDDSDVDWSLWVDDDLPEDELEDLDYTLPEHVGEASITTSVSRDYNLRNRRL</sequence>
<reference evidence="2" key="1">
    <citation type="journal article" date="2022" name="Mol. Ecol. Resour.">
        <title>The genomes of chicory, endive, great burdock and yacon provide insights into Asteraceae palaeo-polyploidization history and plant inulin production.</title>
        <authorList>
            <person name="Fan W."/>
            <person name="Wang S."/>
            <person name="Wang H."/>
            <person name="Wang A."/>
            <person name="Jiang F."/>
            <person name="Liu H."/>
            <person name="Zhao H."/>
            <person name="Xu D."/>
            <person name="Zhang Y."/>
        </authorList>
    </citation>
    <scope>NUCLEOTIDE SEQUENCE [LARGE SCALE GENOMIC DNA]</scope>
    <source>
        <strain evidence="2">cv. Niubang</strain>
    </source>
</reference>
<keyword evidence="2" id="KW-1185">Reference proteome</keyword>
<protein>
    <submittedName>
        <fullName evidence="1">Uncharacterized protein</fullName>
    </submittedName>
</protein>
<proteinExistence type="predicted"/>
<dbReference type="EMBL" id="CM042057">
    <property type="protein sequence ID" value="KAI3693133.1"/>
    <property type="molecule type" value="Genomic_DNA"/>
</dbReference>
<reference evidence="1 2" key="2">
    <citation type="journal article" date="2022" name="Mol. Ecol. Resour.">
        <title>The genomes of chicory, endive, great burdock and yacon provide insights into Asteraceae paleo-polyploidization history and plant inulin production.</title>
        <authorList>
            <person name="Fan W."/>
            <person name="Wang S."/>
            <person name="Wang H."/>
            <person name="Wang A."/>
            <person name="Jiang F."/>
            <person name="Liu H."/>
            <person name="Zhao H."/>
            <person name="Xu D."/>
            <person name="Zhang Y."/>
        </authorList>
    </citation>
    <scope>NUCLEOTIDE SEQUENCE [LARGE SCALE GENOMIC DNA]</scope>
    <source>
        <strain evidence="2">cv. Niubang</strain>
    </source>
</reference>
<name>A0ACB8Z690_ARCLA</name>
<evidence type="ECO:0000313" key="2">
    <source>
        <dbReference type="Proteomes" id="UP001055879"/>
    </source>
</evidence>
<evidence type="ECO:0000313" key="1">
    <source>
        <dbReference type="EMBL" id="KAI3693133.1"/>
    </source>
</evidence>